<evidence type="ECO:0000313" key="5">
    <source>
        <dbReference type="Proteomes" id="UP000633365"/>
    </source>
</evidence>
<proteinExistence type="inferred from homology"/>
<dbReference type="Proteomes" id="UP000633365">
    <property type="component" value="Unassembled WGS sequence"/>
</dbReference>
<dbReference type="EMBL" id="JAEQMG010000040">
    <property type="protein sequence ID" value="MBK6087544.1"/>
    <property type="molecule type" value="Genomic_DNA"/>
</dbReference>
<reference evidence="4" key="1">
    <citation type="submission" date="2021-01" db="EMBL/GenBank/DDBJ databases">
        <title>Genome public.</title>
        <authorList>
            <person name="Liu C."/>
            <person name="Sun Q."/>
        </authorList>
    </citation>
    <scope>NUCLEOTIDE SEQUENCE</scope>
    <source>
        <strain evidence="4">M6</strain>
    </source>
</reference>
<comment type="cofactor">
    <cofactor evidence="1">
        <name>[4Fe-4S] cluster</name>
        <dbReference type="ChEBI" id="CHEBI:49883"/>
    </cofactor>
</comment>
<evidence type="ECO:0000256" key="1">
    <source>
        <dbReference type="ARBA" id="ARBA00001966"/>
    </source>
</evidence>
<dbReference type="InterPro" id="IPR010327">
    <property type="entry name" value="FldB/FldC_alpha/beta"/>
</dbReference>
<dbReference type="AlphaFoldDB" id="A0A934WQX6"/>
<dbReference type="Gene3D" id="3.40.50.11890">
    <property type="match status" value="1"/>
</dbReference>
<evidence type="ECO:0000256" key="2">
    <source>
        <dbReference type="ARBA" id="ARBA00005806"/>
    </source>
</evidence>
<organism evidence="4 5">
    <name type="scientific">Ruminococcus difficilis</name>
    <dbReference type="NCBI Taxonomy" id="2763069"/>
    <lineage>
        <taxon>Bacteria</taxon>
        <taxon>Bacillati</taxon>
        <taxon>Bacillota</taxon>
        <taxon>Clostridia</taxon>
        <taxon>Eubacteriales</taxon>
        <taxon>Oscillospiraceae</taxon>
        <taxon>Ruminococcus</taxon>
    </lineage>
</organism>
<evidence type="ECO:0000313" key="4">
    <source>
        <dbReference type="EMBL" id="MBK6087544.1"/>
    </source>
</evidence>
<protein>
    <submittedName>
        <fullName evidence="4">2-hydroxyacyl-CoA dehydratase</fullName>
    </submittedName>
</protein>
<name>A0A934WQX6_9FIRM</name>
<dbReference type="Pfam" id="PF06050">
    <property type="entry name" value="HGD-D"/>
    <property type="match status" value="1"/>
</dbReference>
<keyword evidence="5" id="KW-1185">Reference proteome</keyword>
<evidence type="ECO:0000256" key="3">
    <source>
        <dbReference type="ARBA" id="ARBA00023014"/>
    </source>
</evidence>
<accession>A0A934WQX6</accession>
<keyword evidence="3" id="KW-0479">Metal-binding</keyword>
<keyword evidence="3" id="KW-0408">Iron</keyword>
<dbReference type="Gene3D" id="3.40.50.11900">
    <property type="match status" value="1"/>
</dbReference>
<dbReference type="RefSeq" id="WP_201426850.1">
    <property type="nucleotide sequence ID" value="NZ_JAEQMG010000040.1"/>
</dbReference>
<comment type="similarity">
    <text evidence="2">Belongs to the FldB/FldC dehydratase alpha/beta subunit family.</text>
</comment>
<comment type="caution">
    <text evidence="4">The sequence shown here is derived from an EMBL/GenBank/DDBJ whole genome shotgun (WGS) entry which is preliminary data.</text>
</comment>
<dbReference type="GO" id="GO:0051536">
    <property type="term" value="F:iron-sulfur cluster binding"/>
    <property type="evidence" value="ECO:0007669"/>
    <property type="project" value="UniProtKB-KW"/>
</dbReference>
<dbReference type="GO" id="GO:0016836">
    <property type="term" value="F:hydro-lyase activity"/>
    <property type="evidence" value="ECO:0007669"/>
    <property type="project" value="UniProtKB-ARBA"/>
</dbReference>
<dbReference type="PANTHER" id="PTHR30548:SF2">
    <property type="entry name" value="2-HYDROXYACYL-COA DEHYDRATASE,D-COMPONENT"/>
    <property type="match status" value="1"/>
</dbReference>
<dbReference type="PANTHER" id="PTHR30548">
    <property type="entry name" value="2-HYDROXYGLUTARYL-COA DEHYDRATASE, D-COMPONENT-RELATED"/>
    <property type="match status" value="1"/>
</dbReference>
<gene>
    <name evidence="4" type="ORF">JKK62_02580</name>
</gene>
<keyword evidence="3" id="KW-0411">Iron-sulfur</keyword>
<sequence length="426" mass="48368">MSEIYTRQGTPEERRKARFLNKSSATAIKYLRKIEDLPHKPEALKPFTDVLKHVFVDMQGAVKPKGVPSVGTYCVMVPPELIYAAGAMPVKLCGGSYTAFNVGDDIAPRDACPLVKAIMGFESIGVMPVYQECQLMAVPITCDCKKKLAGYLAEHRKTVTLHVPSGRDRDEDMEQYVRELYLFSQKLTEVTGIELSYERLSWACGMTAAAQYELSRFIELRRRYPLAVKGTHYMAAMNAISYTHISLWTQYMHDLCDEIEAKAKRGEMASKENRPRILITGSPIVFPNFKLPLLIEEMGGALVADETCMGERGAYDPPAIVDQSTDGIMRALANKSTRPCTCPTFVDNKRRLYRIMQMLEDYKVQGVIYHVLRGCLVYDYEYQVMEEELGKLGIPIIRVESDYNEEDVEQLRIRVEAFIELIKYGR</sequence>